<feature type="transmembrane region" description="Helical" evidence="7">
    <location>
        <begin position="436"/>
        <end position="458"/>
    </location>
</feature>
<dbReference type="GO" id="GO:0005886">
    <property type="term" value="C:plasma membrane"/>
    <property type="evidence" value="ECO:0007669"/>
    <property type="project" value="UniProtKB-SubCell"/>
</dbReference>
<gene>
    <name evidence="8" type="ORF">DWY53_15930</name>
</gene>
<dbReference type="AlphaFoldDB" id="A0A395UNP1"/>
<evidence type="ECO:0000256" key="6">
    <source>
        <dbReference type="ARBA" id="ARBA00023136"/>
    </source>
</evidence>
<feature type="transmembrane region" description="Helical" evidence="7">
    <location>
        <begin position="365"/>
        <end position="392"/>
    </location>
</feature>
<feature type="transmembrane region" description="Helical" evidence="7">
    <location>
        <begin position="320"/>
        <end position="345"/>
    </location>
</feature>
<evidence type="ECO:0000313" key="8">
    <source>
        <dbReference type="EMBL" id="RGR36465.1"/>
    </source>
</evidence>
<evidence type="ECO:0000256" key="5">
    <source>
        <dbReference type="ARBA" id="ARBA00022989"/>
    </source>
</evidence>
<feature type="transmembrane region" description="Helical" evidence="7">
    <location>
        <begin position="412"/>
        <end position="430"/>
    </location>
</feature>
<feature type="transmembrane region" description="Helical" evidence="7">
    <location>
        <begin position="285"/>
        <end position="308"/>
    </location>
</feature>
<dbReference type="CDD" id="cd13127">
    <property type="entry name" value="MATE_tuaB_like"/>
    <property type="match status" value="1"/>
</dbReference>
<dbReference type="Pfam" id="PF13440">
    <property type="entry name" value="Polysacc_synt_3"/>
    <property type="match status" value="1"/>
</dbReference>
<dbReference type="EMBL" id="QRUD01000050">
    <property type="protein sequence ID" value="RGR36465.1"/>
    <property type="molecule type" value="Genomic_DNA"/>
</dbReference>
<feature type="transmembrane region" description="Helical" evidence="7">
    <location>
        <begin position="112"/>
        <end position="133"/>
    </location>
</feature>
<comment type="caution">
    <text evidence="8">The sequence shown here is derived from an EMBL/GenBank/DDBJ whole genome shotgun (WGS) entry which is preliminary data.</text>
</comment>
<reference evidence="8 9" key="1">
    <citation type="submission" date="2018-08" db="EMBL/GenBank/DDBJ databases">
        <title>A genome reference for cultivated species of the human gut microbiota.</title>
        <authorList>
            <person name="Zou Y."/>
            <person name="Xue W."/>
            <person name="Luo G."/>
        </authorList>
    </citation>
    <scope>NUCLEOTIDE SEQUENCE [LARGE SCALE GENOMIC DNA]</scope>
    <source>
        <strain evidence="8 9">AF25-30LB</strain>
    </source>
</reference>
<dbReference type="RefSeq" id="WP_117695982.1">
    <property type="nucleotide sequence ID" value="NZ_JABDSC010000090.1"/>
</dbReference>
<dbReference type="Proteomes" id="UP000266497">
    <property type="component" value="Unassembled WGS sequence"/>
</dbReference>
<feature type="transmembrane region" description="Helical" evidence="7">
    <location>
        <begin position="42"/>
        <end position="67"/>
    </location>
</feature>
<keyword evidence="6 7" id="KW-0472">Membrane</keyword>
<proteinExistence type="inferred from homology"/>
<name>A0A395UNP1_PHOVU</name>
<evidence type="ECO:0000256" key="2">
    <source>
        <dbReference type="ARBA" id="ARBA00007430"/>
    </source>
</evidence>
<keyword evidence="3" id="KW-1003">Cell membrane</keyword>
<protein>
    <submittedName>
        <fullName evidence="8">Lipopolysaccharide biosynthesis protein</fullName>
    </submittedName>
</protein>
<sequence length="474" mass="53519">MNKKNIASGFFITGFERIFTQGAQILLSIIIARLVSPSDYGILGIIMVLVHISTVFIDNGLGSALIYKHNLNQNDINTVFTFNVCLSSLFYIIIFFTAPFISSFFEIPSLNIYLKVCSIIIFIDSLYIVSTAILKVQGKYTKLAIANFSSTTISGIVGIFFAYIGLGIWALVIQSITKSCINLLILTTNSVKPKFGFKISSFKALFSYSINIFTASSITKIVEEFTTFFIGKVYNAYDLGIYSRSSQFAMIPNTGIGSAVNVVIFPTLSGLKNNLEAFSHTFKEFIIKLAIISIPIYFTLSLIAKPMIMTVLTEKWQETIIYLQILCFGRILCLISTVTIQALNACGRTDLSMKQQFYKLGIKTIMLFSCMFFGLFWVVIAEALYNIIQYFITNCYSKKILGYGIKQQIYDIYKYIIICIIDYIICYYIMSISNSYIYQLFAGITMFIVIYLIAICLIGEKHQLISIINLIKRK</sequence>
<evidence type="ECO:0000256" key="3">
    <source>
        <dbReference type="ARBA" id="ARBA00022475"/>
    </source>
</evidence>
<dbReference type="InterPro" id="IPR050833">
    <property type="entry name" value="Poly_Biosynth_Transport"/>
</dbReference>
<feature type="transmembrane region" description="Helical" evidence="7">
    <location>
        <begin position="153"/>
        <end position="173"/>
    </location>
</feature>
<keyword evidence="5 7" id="KW-1133">Transmembrane helix</keyword>
<comment type="similarity">
    <text evidence="2">Belongs to the polysaccharide synthase family.</text>
</comment>
<evidence type="ECO:0000256" key="1">
    <source>
        <dbReference type="ARBA" id="ARBA00004651"/>
    </source>
</evidence>
<organism evidence="8 9">
    <name type="scientific">Phocaeicola vulgatus</name>
    <name type="common">Bacteroides vulgatus</name>
    <dbReference type="NCBI Taxonomy" id="821"/>
    <lineage>
        <taxon>Bacteria</taxon>
        <taxon>Pseudomonadati</taxon>
        <taxon>Bacteroidota</taxon>
        <taxon>Bacteroidia</taxon>
        <taxon>Bacteroidales</taxon>
        <taxon>Bacteroidaceae</taxon>
        <taxon>Phocaeicola</taxon>
    </lineage>
</organism>
<evidence type="ECO:0000313" key="9">
    <source>
        <dbReference type="Proteomes" id="UP000266497"/>
    </source>
</evidence>
<evidence type="ECO:0000256" key="4">
    <source>
        <dbReference type="ARBA" id="ARBA00022692"/>
    </source>
</evidence>
<keyword evidence="4 7" id="KW-0812">Transmembrane</keyword>
<dbReference type="PANTHER" id="PTHR30250:SF10">
    <property type="entry name" value="LIPOPOLYSACCHARIDE BIOSYNTHESIS PROTEIN WZXC"/>
    <property type="match status" value="1"/>
</dbReference>
<accession>A0A395UNP1</accession>
<feature type="transmembrane region" description="Helical" evidence="7">
    <location>
        <begin position="79"/>
        <end position="100"/>
    </location>
</feature>
<dbReference type="PANTHER" id="PTHR30250">
    <property type="entry name" value="PST FAMILY PREDICTED COLANIC ACID TRANSPORTER"/>
    <property type="match status" value="1"/>
</dbReference>
<feature type="transmembrane region" description="Helical" evidence="7">
    <location>
        <begin position="18"/>
        <end position="35"/>
    </location>
</feature>
<evidence type="ECO:0000256" key="7">
    <source>
        <dbReference type="SAM" id="Phobius"/>
    </source>
</evidence>
<comment type="subcellular location">
    <subcellularLocation>
        <location evidence="1">Cell membrane</location>
        <topology evidence="1">Multi-pass membrane protein</topology>
    </subcellularLocation>
</comment>